<evidence type="ECO:0000313" key="1">
    <source>
        <dbReference type="EMBL" id="XCD08304.1"/>
    </source>
</evidence>
<protein>
    <submittedName>
        <fullName evidence="1">Uncharacterized protein</fullName>
    </submittedName>
</protein>
<name>A0AAU8B7Q5_9CAUD</name>
<accession>A0AAU8B7Q5</accession>
<organism evidence="1">
    <name type="scientific">Dulem virus 42</name>
    <dbReference type="NCBI Taxonomy" id="3145760"/>
    <lineage>
        <taxon>Viruses</taxon>
        <taxon>Duplodnaviria</taxon>
        <taxon>Heunggongvirae</taxon>
        <taxon>Uroviricota</taxon>
        <taxon>Caudoviricetes</taxon>
    </lineage>
</organism>
<reference evidence="1" key="1">
    <citation type="submission" date="2024-03" db="EMBL/GenBank/DDBJ databases">
        <title>Diverse circular DNA viruses in blood, oral, and fecal samples of captive lemurs.</title>
        <authorList>
            <person name="Paietta E.N."/>
            <person name="Kraberger S."/>
            <person name="Lund M.C."/>
            <person name="Custer J.M."/>
            <person name="Vargas K.M."/>
            <person name="Ehmke E.E."/>
            <person name="Yoder A.D."/>
            <person name="Varsani A."/>
        </authorList>
    </citation>
    <scope>NUCLEOTIDE SEQUENCE</scope>
    <source>
        <strain evidence="1">Duke_30FF_63</strain>
    </source>
</reference>
<dbReference type="EMBL" id="PP511876">
    <property type="protein sequence ID" value="XCD08304.1"/>
    <property type="molecule type" value="Genomic_DNA"/>
</dbReference>
<proteinExistence type="predicted"/>
<sequence>MCKCQFIYFVAYRLEYLLCSILRSLFLPLSTDSMVRRYWTIYLSTHPF</sequence>